<geneLocation type="plasmid" evidence="1">
    <name>pCS1-5</name>
</geneLocation>
<name>A0A2I6SWC9_PARSO</name>
<dbReference type="EMBL" id="MG205643">
    <property type="protein sequence ID" value="AUO31830.1"/>
    <property type="molecule type" value="Genomic_DNA"/>
</dbReference>
<evidence type="ECO:0000313" key="1">
    <source>
        <dbReference type="EMBL" id="AUO31830.1"/>
    </source>
</evidence>
<organism evidence="1">
    <name type="scientific">Paraclostridium sordellii</name>
    <name type="common">Clostridium sordellii</name>
    <dbReference type="NCBI Taxonomy" id="1505"/>
    <lineage>
        <taxon>Bacteria</taxon>
        <taxon>Bacillati</taxon>
        <taxon>Bacillota</taxon>
        <taxon>Clostridia</taxon>
        <taxon>Peptostreptococcales</taxon>
        <taxon>Peptostreptococcaceae</taxon>
        <taxon>Paraclostridium</taxon>
    </lineage>
</organism>
<reference evidence="1" key="1">
    <citation type="submission" date="2017-10" db="EMBL/GenBank/DDBJ databases">
        <title>Conjugative transfer of the toxin plasmid of Clostridium sordellii.</title>
        <authorList>
            <person name="Vidor C.J."/>
            <person name="Awad M."/>
            <person name="Lyras D."/>
        </authorList>
    </citation>
    <scope>NUCLEOTIDE SEQUENCE</scope>
    <source>
        <strain evidence="1">S0804018</strain>
        <plasmid evidence="1">pCS1-5</plasmid>
    </source>
</reference>
<keyword evidence="1" id="KW-0614">Plasmid</keyword>
<dbReference type="RefSeq" id="WP_172692208.1">
    <property type="nucleotide sequence ID" value="NZ_MG205643.1"/>
</dbReference>
<sequence>MEIQELKIRDLPKDVVKKIDILAKKNNMKRSEFCKKALDNLIQYDLVSSYEYLFEELIKKNTYVLDLNTKVLRTFCDENIIDLDKFILE</sequence>
<accession>A0A2I6SWC9</accession>
<proteinExistence type="predicted"/>
<dbReference type="AlphaFoldDB" id="A0A2I6SWC9"/>
<protein>
    <submittedName>
        <fullName evidence="1">Uncharacterized protein</fullName>
    </submittedName>
</protein>